<proteinExistence type="predicted"/>
<evidence type="ECO:0000313" key="1">
    <source>
        <dbReference type="EMBL" id="GAG47672.1"/>
    </source>
</evidence>
<sequence length="97" mass="11072">MAPPIFIDGVDYNPDSVTIPDAFDAWAHLPGYVTLNLELLNGAFTDYYFDTLEVEARIRVIFNRFNESEIEVYTARADALFWGYDSRPFDPIVGKSD</sequence>
<comment type="caution">
    <text evidence="1">The sequence shown here is derived from an EMBL/GenBank/DDBJ whole genome shotgun (WGS) entry which is preliminary data.</text>
</comment>
<gene>
    <name evidence="1" type="ORF">S01H1_78703</name>
</gene>
<dbReference type="AlphaFoldDB" id="X0YKX7"/>
<protein>
    <submittedName>
        <fullName evidence="1">Uncharacterized protein</fullName>
    </submittedName>
</protein>
<reference evidence="1" key="1">
    <citation type="journal article" date="2014" name="Front. Microbiol.">
        <title>High frequency of phylogenetically diverse reductive dehalogenase-homologous genes in deep subseafloor sedimentary metagenomes.</title>
        <authorList>
            <person name="Kawai M."/>
            <person name="Futagami T."/>
            <person name="Toyoda A."/>
            <person name="Takaki Y."/>
            <person name="Nishi S."/>
            <person name="Hori S."/>
            <person name="Arai W."/>
            <person name="Tsubouchi T."/>
            <person name="Morono Y."/>
            <person name="Uchiyama I."/>
            <person name="Ito T."/>
            <person name="Fujiyama A."/>
            <person name="Inagaki F."/>
            <person name="Takami H."/>
        </authorList>
    </citation>
    <scope>NUCLEOTIDE SEQUENCE</scope>
    <source>
        <strain evidence="1">Expedition CK06-06</strain>
    </source>
</reference>
<name>X0YKX7_9ZZZZ</name>
<accession>X0YKX7</accession>
<feature type="non-terminal residue" evidence="1">
    <location>
        <position position="97"/>
    </location>
</feature>
<organism evidence="1">
    <name type="scientific">marine sediment metagenome</name>
    <dbReference type="NCBI Taxonomy" id="412755"/>
    <lineage>
        <taxon>unclassified sequences</taxon>
        <taxon>metagenomes</taxon>
        <taxon>ecological metagenomes</taxon>
    </lineage>
</organism>
<dbReference type="EMBL" id="BARS01052989">
    <property type="protein sequence ID" value="GAG47672.1"/>
    <property type="molecule type" value="Genomic_DNA"/>
</dbReference>